<feature type="region of interest" description="Disordered" evidence="1">
    <location>
        <begin position="1"/>
        <end position="24"/>
    </location>
</feature>
<dbReference type="EMBL" id="GEBQ01019445">
    <property type="protein sequence ID" value="JAT20532.1"/>
    <property type="molecule type" value="Transcribed_RNA"/>
</dbReference>
<proteinExistence type="predicted"/>
<organism evidence="2">
    <name type="scientific">Graphocephala atropunctata</name>
    <dbReference type="NCBI Taxonomy" id="36148"/>
    <lineage>
        <taxon>Eukaryota</taxon>
        <taxon>Metazoa</taxon>
        <taxon>Ecdysozoa</taxon>
        <taxon>Arthropoda</taxon>
        <taxon>Hexapoda</taxon>
        <taxon>Insecta</taxon>
        <taxon>Pterygota</taxon>
        <taxon>Neoptera</taxon>
        <taxon>Paraneoptera</taxon>
        <taxon>Hemiptera</taxon>
        <taxon>Auchenorrhyncha</taxon>
        <taxon>Membracoidea</taxon>
        <taxon>Cicadellidae</taxon>
        <taxon>Cicadellinae</taxon>
        <taxon>Cicadellini</taxon>
        <taxon>Graphocephala</taxon>
    </lineage>
</organism>
<feature type="non-terminal residue" evidence="2">
    <location>
        <position position="299"/>
    </location>
</feature>
<sequence length="299" mass="34053">SSTHKKSWQPPIKVSNQPKTTDFDKKIKKQIGPSEQKQCIEKHNENFSNLNNDGQILEMSSETNLKNKMSNENINLKHIHKQPTLFTDINLNDKQDFEESEKNEKLSSILNITVEKSDKVPVLGDNNNVQVQSIFNSTDFQVSSKANISEIFKEHHETIKSADDPEGNQLKNFESVVDDIHKHTSGTHLQFPPQSYSQNGEENNNIAQGEIDTNNVKSELQPVCNQIQQLGTEMQQLITFEPETYDEVGNIIGVTEQNGFKDFNEQDVTIQPVNELQDEDFVNGNIEDKMKLTELVLKE</sequence>
<evidence type="ECO:0000256" key="1">
    <source>
        <dbReference type="SAM" id="MobiDB-lite"/>
    </source>
</evidence>
<evidence type="ECO:0000313" key="2">
    <source>
        <dbReference type="EMBL" id="JAT20532.1"/>
    </source>
</evidence>
<accession>A0A1B6L9Y1</accession>
<reference evidence="2" key="1">
    <citation type="submission" date="2015-11" db="EMBL/GenBank/DDBJ databases">
        <title>De novo transcriptome assembly of four potential Pierce s Disease insect vectors from Arizona vineyards.</title>
        <authorList>
            <person name="Tassone E.E."/>
        </authorList>
    </citation>
    <scope>NUCLEOTIDE SEQUENCE</scope>
</reference>
<gene>
    <name evidence="2" type="ORF">g.6671</name>
</gene>
<dbReference type="AlphaFoldDB" id="A0A1B6L9Y1"/>
<name>A0A1B6L9Y1_9HEMI</name>
<protein>
    <submittedName>
        <fullName evidence="2">Uncharacterized protein</fullName>
    </submittedName>
</protein>
<feature type="non-terminal residue" evidence="2">
    <location>
        <position position="1"/>
    </location>
</feature>